<name>A0AAE1VCA4_9SOLA</name>
<dbReference type="GO" id="GO:0003924">
    <property type="term" value="F:GTPase activity"/>
    <property type="evidence" value="ECO:0007669"/>
    <property type="project" value="InterPro"/>
</dbReference>
<keyword evidence="3" id="KW-1185">Reference proteome</keyword>
<sequence length="437" mass="47261">MAPKLVALSSLSSLCPFGIPHYQNSALTNLNTYKFHTPKPTLILCKSTEPQTISVSKPDGYGAAAPTRGDIYLQRQQVVAASSTVLATTKKKKKKKDKIFNVSNLAPCCYGCGAPLHTSEVDAPGYVDQETYDLKKKHHQLRKILCGRCRLLSHGHMITAVGGNGGYSGGKQFVSAEELREKLSHLRHEKALIVKLVDIVDFNGSFLARVRDLAGANPIIFVITKVDLLPKETDLNCVGDWVVDATMKKKLNVLSVHLTSSKSLVGISGVVSEIQKEKKGRDVYILGSANVGKSAFINALLNTMSYKDPIAASARKYKPIQSAVPGTTLGPIPIDAFLSGGKLYDTPGVHLHHRQAAVIHAEDLPTLAPQSRLRGQAFPSSGPNLDSQMADRMRSSGLSGLSIFWGGLVRIDVLKGSPRDLFDILWTQGVANSHSAY</sequence>
<organism evidence="2 3">
    <name type="scientific">Anisodus tanguticus</name>
    <dbReference type="NCBI Taxonomy" id="243964"/>
    <lineage>
        <taxon>Eukaryota</taxon>
        <taxon>Viridiplantae</taxon>
        <taxon>Streptophyta</taxon>
        <taxon>Embryophyta</taxon>
        <taxon>Tracheophyta</taxon>
        <taxon>Spermatophyta</taxon>
        <taxon>Magnoliopsida</taxon>
        <taxon>eudicotyledons</taxon>
        <taxon>Gunneridae</taxon>
        <taxon>Pentapetalae</taxon>
        <taxon>asterids</taxon>
        <taxon>lamiids</taxon>
        <taxon>Solanales</taxon>
        <taxon>Solanaceae</taxon>
        <taxon>Solanoideae</taxon>
        <taxon>Hyoscyameae</taxon>
        <taxon>Anisodus</taxon>
    </lineage>
</organism>
<gene>
    <name evidence="2" type="ORF">RND71_018698</name>
</gene>
<dbReference type="InterPro" id="IPR027417">
    <property type="entry name" value="P-loop_NTPase"/>
</dbReference>
<dbReference type="InterPro" id="IPR044229">
    <property type="entry name" value="NOA1"/>
</dbReference>
<dbReference type="CDD" id="cd01855">
    <property type="entry name" value="YqeH"/>
    <property type="match status" value="1"/>
</dbReference>
<dbReference type="Proteomes" id="UP001291623">
    <property type="component" value="Unassembled WGS sequence"/>
</dbReference>
<dbReference type="AlphaFoldDB" id="A0AAE1VCA4"/>
<dbReference type="Gene3D" id="3.40.50.300">
    <property type="entry name" value="P-loop containing nucleotide triphosphate hydrolases"/>
    <property type="match status" value="1"/>
</dbReference>
<evidence type="ECO:0000313" key="2">
    <source>
        <dbReference type="EMBL" id="KAK4363457.1"/>
    </source>
</evidence>
<evidence type="ECO:0000313" key="3">
    <source>
        <dbReference type="Proteomes" id="UP001291623"/>
    </source>
</evidence>
<protein>
    <recommendedName>
        <fullName evidence="1">CP-type G domain-containing protein</fullName>
    </recommendedName>
</protein>
<proteinExistence type="predicted"/>
<dbReference type="PANTHER" id="PTHR47569:SF2">
    <property type="entry name" value="NO-ASSOCIATED PROTEIN 1, CHLOROPLASTIC_MITOCHONDRIAL"/>
    <property type="match status" value="1"/>
</dbReference>
<feature type="domain" description="CP-type G" evidence="1">
    <location>
        <begin position="176"/>
        <end position="352"/>
    </location>
</feature>
<dbReference type="Pfam" id="PF01926">
    <property type="entry name" value="MMR_HSR1"/>
    <property type="match status" value="1"/>
</dbReference>
<dbReference type="PROSITE" id="PS51721">
    <property type="entry name" value="G_CP"/>
    <property type="match status" value="1"/>
</dbReference>
<reference evidence="2" key="1">
    <citation type="submission" date="2023-12" db="EMBL/GenBank/DDBJ databases">
        <title>Genome assembly of Anisodus tanguticus.</title>
        <authorList>
            <person name="Wang Y.-J."/>
        </authorList>
    </citation>
    <scope>NUCLEOTIDE SEQUENCE</scope>
    <source>
        <strain evidence="2">KB-2021</strain>
        <tissue evidence="2">Leaf</tissue>
    </source>
</reference>
<dbReference type="GO" id="GO:0005525">
    <property type="term" value="F:GTP binding"/>
    <property type="evidence" value="ECO:0007669"/>
    <property type="project" value="InterPro"/>
</dbReference>
<dbReference type="InterPro" id="IPR030378">
    <property type="entry name" value="G_CP_dom"/>
</dbReference>
<evidence type="ECO:0000259" key="1">
    <source>
        <dbReference type="PROSITE" id="PS51721"/>
    </source>
</evidence>
<dbReference type="InterPro" id="IPR006073">
    <property type="entry name" value="GTP-bd"/>
</dbReference>
<accession>A0AAE1VCA4</accession>
<comment type="caution">
    <text evidence="2">The sequence shown here is derived from an EMBL/GenBank/DDBJ whole genome shotgun (WGS) entry which is preliminary data.</text>
</comment>
<dbReference type="EMBL" id="JAVYJV010000009">
    <property type="protein sequence ID" value="KAK4363457.1"/>
    <property type="molecule type" value="Genomic_DNA"/>
</dbReference>
<dbReference type="PANTHER" id="PTHR47569">
    <property type="entry name" value="NO-ASSOCIATED PROTEIN 1, CHLOROPLASTIC/MITOCHONDRIAL"/>
    <property type="match status" value="1"/>
</dbReference>
<dbReference type="SUPFAM" id="SSF52540">
    <property type="entry name" value="P-loop containing nucleoside triphosphate hydrolases"/>
    <property type="match status" value="1"/>
</dbReference>